<dbReference type="EMBL" id="BAABFA010000011">
    <property type="protein sequence ID" value="GAA4466519.1"/>
    <property type="molecule type" value="Genomic_DNA"/>
</dbReference>
<protein>
    <submittedName>
        <fullName evidence="1">Uncharacterized protein</fullName>
    </submittedName>
</protein>
<organism evidence="1 2">
    <name type="scientific">Nemorincola caseinilytica</name>
    <dbReference type="NCBI Taxonomy" id="2054315"/>
    <lineage>
        <taxon>Bacteria</taxon>
        <taxon>Pseudomonadati</taxon>
        <taxon>Bacteroidota</taxon>
        <taxon>Chitinophagia</taxon>
        <taxon>Chitinophagales</taxon>
        <taxon>Chitinophagaceae</taxon>
        <taxon>Nemorincola</taxon>
    </lineage>
</organism>
<sequence>MGKLAVHGNRVYFVSHNLDAGYDIHTRQDRVNCLIDHGGGDWQLLSLSYSAQHFYGQSMSDQPISGFDGEIAVSPDGQLIAYFGLPFSFVCLFRNIDGERYKYEGTYPARSRKGDNSLQFRGNDIFYTDRWTEHFIHQIKFEDYYCNNPALEHFP</sequence>
<dbReference type="Proteomes" id="UP001500067">
    <property type="component" value="Unassembled WGS sequence"/>
</dbReference>
<name>A0ABP8NFM4_9BACT</name>
<evidence type="ECO:0000313" key="1">
    <source>
        <dbReference type="EMBL" id="GAA4466519.1"/>
    </source>
</evidence>
<gene>
    <name evidence="1" type="ORF">GCM10023093_20790</name>
</gene>
<comment type="caution">
    <text evidence="1">The sequence shown here is derived from an EMBL/GenBank/DDBJ whole genome shotgun (WGS) entry which is preliminary data.</text>
</comment>
<reference evidence="2" key="1">
    <citation type="journal article" date="2019" name="Int. J. Syst. Evol. Microbiol.">
        <title>The Global Catalogue of Microorganisms (GCM) 10K type strain sequencing project: providing services to taxonomists for standard genome sequencing and annotation.</title>
        <authorList>
            <consortium name="The Broad Institute Genomics Platform"/>
            <consortium name="The Broad Institute Genome Sequencing Center for Infectious Disease"/>
            <person name="Wu L."/>
            <person name="Ma J."/>
        </authorList>
    </citation>
    <scope>NUCLEOTIDE SEQUENCE [LARGE SCALE GENOMIC DNA]</scope>
    <source>
        <strain evidence="2">JCM 32105</strain>
    </source>
</reference>
<evidence type="ECO:0000313" key="2">
    <source>
        <dbReference type="Proteomes" id="UP001500067"/>
    </source>
</evidence>
<proteinExistence type="predicted"/>
<accession>A0ABP8NFM4</accession>
<keyword evidence="2" id="KW-1185">Reference proteome</keyword>
<dbReference type="RefSeq" id="WP_345082703.1">
    <property type="nucleotide sequence ID" value="NZ_BAABFA010000011.1"/>
</dbReference>